<feature type="coiled-coil region" evidence="2">
    <location>
        <begin position="334"/>
        <end position="363"/>
    </location>
</feature>
<proteinExistence type="inferred from homology"/>
<gene>
    <name evidence="4" type="ORF">BN1204_056400</name>
    <name evidence="3" type="ORF">NCLIV_056400</name>
</gene>
<dbReference type="PANTHER" id="PTHR44269">
    <property type="entry name" value="DEHYDROGENASE/REDUCTASE SDR FAMILY MEMBER 7-RELATED"/>
    <property type="match status" value="1"/>
</dbReference>
<dbReference type="GeneID" id="13446931"/>
<reference evidence="3" key="1">
    <citation type="submission" date="2011-02" db="EMBL/GenBank/DDBJ databases">
        <authorList>
            <person name="Aslett M."/>
        </authorList>
    </citation>
    <scope>NUCLEOTIDE SEQUENCE</scope>
    <source>
        <strain evidence="3">Liverpool</strain>
    </source>
</reference>
<reference evidence="3" key="2">
    <citation type="submission" date="2011-03" db="EMBL/GenBank/DDBJ databases">
        <title>Comparative genomics and transcriptomics of Neospora caninum and Toxoplasma gondii.</title>
        <authorList>
            <person name="Reid A.J."/>
            <person name="Sohal A."/>
            <person name="Harris D."/>
            <person name="Quail M."/>
            <person name="Sanders M."/>
            <person name="Berriman M."/>
            <person name="Wastling J.M."/>
            <person name="Pain A."/>
        </authorList>
    </citation>
    <scope>NUCLEOTIDE SEQUENCE</scope>
    <source>
        <strain evidence="3">Liverpool</strain>
    </source>
</reference>
<evidence type="ECO:0000256" key="1">
    <source>
        <dbReference type="RuleBase" id="RU000363"/>
    </source>
</evidence>
<dbReference type="InterPro" id="IPR002347">
    <property type="entry name" value="SDR_fam"/>
</dbReference>
<dbReference type="InterPro" id="IPR053011">
    <property type="entry name" value="SDR_family_member_7"/>
</dbReference>
<dbReference type="InterPro" id="IPR020904">
    <property type="entry name" value="Sc_DH/Rdtase_CS"/>
</dbReference>
<dbReference type="AlphaFoldDB" id="F0VNC0"/>
<dbReference type="EMBL" id="FR823392">
    <property type="protein sequence ID" value="CBZ55216.1"/>
    <property type="molecule type" value="Genomic_DNA"/>
</dbReference>
<dbReference type="Gene3D" id="3.40.50.720">
    <property type="entry name" value="NAD(P)-binding Rossmann-like Domain"/>
    <property type="match status" value="1"/>
</dbReference>
<dbReference type="PRINTS" id="PR00081">
    <property type="entry name" value="GDHRDH"/>
</dbReference>
<dbReference type="VEuPathDB" id="ToxoDB:NCLIV_056400"/>
<keyword evidence="2" id="KW-0175">Coiled coil</keyword>
<dbReference type="EMBL" id="LN714486">
    <property type="protein sequence ID" value="CEL69943.1"/>
    <property type="molecule type" value="Genomic_DNA"/>
</dbReference>
<dbReference type="Pfam" id="PF00106">
    <property type="entry name" value="adh_short"/>
    <property type="match status" value="1"/>
</dbReference>
<dbReference type="Proteomes" id="UP000007494">
    <property type="component" value="Chromosome XI"/>
</dbReference>
<protein>
    <submittedName>
        <fullName evidence="3">Putative short-chain dehydrogenase/reductase family protein</fullName>
    </submittedName>
    <submittedName>
        <fullName evidence="4">Short-chain dehydrogenase/reductase family protein, putative</fullName>
    </submittedName>
</protein>
<dbReference type="PRINTS" id="PR00080">
    <property type="entry name" value="SDRFAMILY"/>
</dbReference>
<dbReference type="RefSeq" id="XP_003885244.1">
    <property type="nucleotide sequence ID" value="XM_003885195.1"/>
</dbReference>
<reference evidence="4" key="4">
    <citation type="journal article" date="2015" name="PLoS ONE">
        <title>Comprehensive Evaluation of Toxoplasma gondii VEG and Neospora caninum LIV Genomes with Tachyzoite Stage Transcriptome and Proteome Defines Novel Transcript Features.</title>
        <authorList>
            <person name="Ramaprasad A."/>
            <person name="Mourier T."/>
            <person name="Naeem R."/>
            <person name="Malas T.B."/>
            <person name="Moussa E."/>
            <person name="Panigrahi A."/>
            <person name="Vermont S.J."/>
            <person name="Otto T.D."/>
            <person name="Wastling J."/>
            <person name="Pain A."/>
        </authorList>
    </citation>
    <scope>NUCLEOTIDE SEQUENCE</scope>
    <source>
        <strain evidence="4">Liverpool</strain>
    </source>
</reference>
<name>F0VNC0_NEOCL</name>
<evidence type="ECO:0000313" key="3">
    <source>
        <dbReference type="EMBL" id="CBZ55216.1"/>
    </source>
</evidence>
<dbReference type="OrthoDB" id="1393670at2759"/>
<organism evidence="3 5">
    <name type="scientific">Neospora caninum (strain Liverpool)</name>
    <dbReference type="NCBI Taxonomy" id="572307"/>
    <lineage>
        <taxon>Eukaryota</taxon>
        <taxon>Sar</taxon>
        <taxon>Alveolata</taxon>
        <taxon>Apicomplexa</taxon>
        <taxon>Conoidasida</taxon>
        <taxon>Coccidia</taxon>
        <taxon>Eucoccidiorida</taxon>
        <taxon>Eimeriorina</taxon>
        <taxon>Sarcocystidae</taxon>
        <taxon>Neospora</taxon>
    </lineage>
</organism>
<dbReference type="InParanoid" id="F0VNC0"/>
<reference evidence="5" key="3">
    <citation type="journal article" date="2012" name="PLoS Pathog.">
        <title>Comparative genomics of the apicomplexan parasites Toxoplasma gondii and Neospora caninum: Coccidia differing in host range and transmission strategy.</title>
        <authorList>
            <person name="Reid A.J."/>
            <person name="Vermont S.J."/>
            <person name="Cotton J.A."/>
            <person name="Harris D."/>
            <person name="Hill-Cawthorne G.A."/>
            <person name="Konen-Waisman S."/>
            <person name="Latham S.M."/>
            <person name="Mourier T."/>
            <person name="Norton R."/>
            <person name="Quail M.A."/>
            <person name="Sanders M."/>
            <person name="Shanmugam D."/>
            <person name="Sohal A."/>
            <person name="Wasmuth J.D."/>
            <person name="Brunk B."/>
            <person name="Grigg M.E."/>
            <person name="Howard J.C."/>
            <person name="Parkinson J."/>
            <person name="Roos D.S."/>
            <person name="Trees A.J."/>
            <person name="Berriman M."/>
            <person name="Pain A."/>
            <person name="Wastling J.M."/>
        </authorList>
    </citation>
    <scope>NUCLEOTIDE SEQUENCE [LARGE SCALE GENOMIC DNA]</scope>
    <source>
        <strain evidence="5">Liverpool</strain>
    </source>
</reference>
<dbReference type="PANTHER" id="PTHR44269:SF1">
    <property type="entry name" value="DEHYDROGENASE_REDUCTASE SDR FAMILY MEMBER 7"/>
    <property type="match status" value="1"/>
</dbReference>
<dbReference type="InterPro" id="IPR036291">
    <property type="entry name" value="NAD(P)-bd_dom_sf"/>
</dbReference>
<dbReference type="eggNOG" id="KOG1205">
    <property type="taxonomic scope" value="Eukaryota"/>
</dbReference>
<comment type="similarity">
    <text evidence="1">Belongs to the short-chain dehydrogenases/reductases (SDR) family.</text>
</comment>
<keyword evidence="5" id="KW-1185">Reference proteome</keyword>
<dbReference type="PROSITE" id="PS00061">
    <property type="entry name" value="ADH_SHORT"/>
    <property type="match status" value="1"/>
</dbReference>
<sequence>MEFHAIGSVLANLFASPALLAVAGCASVKLAACVLNFIWSLCAAYLLREADFWTKLLPEKRGYWKNRVAWVTGSSSGIGLSLCRLLAQRGCRIIMSSRNMEDLQAAKQDVVTFCAQKGLQESENAFLLLPFDMLKLEALEDVVKKATAWAPNGRIDFLFNNAGVSSRGLFMSYEATEKILKIDLLAQVKLTKLVLPIMSKAGFGHIIFTNSESSKLVTCGREPYCMAKAGLLCFAESLSRDLKAKSINISVTSAVPGCIRTNTSYKTLGPDGAPLTDDTSYMHPDVAAGLSPDTAARYMLKAASNKLRECWVAPTPVLFYLYVQEYLPDLMSSLLDLRAEAHALEIEEEAQELEEIAQSVSRTSPQTT</sequence>
<dbReference type="OMA" id="YFWIMAK"/>
<evidence type="ECO:0000313" key="4">
    <source>
        <dbReference type="EMBL" id="CEL69943.1"/>
    </source>
</evidence>
<accession>F0VNC0</accession>
<dbReference type="SUPFAM" id="SSF51735">
    <property type="entry name" value="NAD(P)-binding Rossmann-fold domains"/>
    <property type="match status" value="1"/>
</dbReference>
<evidence type="ECO:0000256" key="2">
    <source>
        <dbReference type="SAM" id="Coils"/>
    </source>
</evidence>
<evidence type="ECO:0000313" key="5">
    <source>
        <dbReference type="Proteomes" id="UP000007494"/>
    </source>
</evidence>